<evidence type="ECO:0000256" key="3">
    <source>
        <dbReference type="ARBA" id="ARBA00012483"/>
    </source>
</evidence>
<accession>A0AAP0P5Z5</accession>
<evidence type="ECO:0000259" key="7">
    <source>
        <dbReference type="PROSITE" id="PS51698"/>
    </source>
</evidence>
<dbReference type="InterPro" id="IPR045210">
    <property type="entry name" value="RING-Ubox_PUB"/>
</dbReference>
<dbReference type="EMBL" id="JBBNAE010000004">
    <property type="protein sequence ID" value="KAK9129505.1"/>
    <property type="molecule type" value="Genomic_DNA"/>
</dbReference>
<keyword evidence="9" id="KW-1185">Reference proteome</keyword>
<dbReference type="GO" id="GO:0061630">
    <property type="term" value="F:ubiquitin protein ligase activity"/>
    <property type="evidence" value="ECO:0007669"/>
    <property type="project" value="UniProtKB-EC"/>
</dbReference>
<dbReference type="PROSITE" id="PS50082">
    <property type="entry name" value="WD_REPEATS_2"/>
    <property type="match status" value="2"/>
</dbReference>
<dbReference type="InterPro" id="IPR055566">
    <property type="entry name" value="ARM_LIN"/>
</dbReference>
<comment type="catalytic activity">
    <reaction evidence="1">
        <text>S-ubiquitinyl-[E2 ubiquitin-conjugating enzyme]-L-cysteine + [acceptor protein]-L-lysine = [E2 ubiquitin-conjugating enzyme]-L-cysteine + N(6)-ubiquitinyl-[acceptor protein]-L-lysine.</text>
        <dbReference type="EC" id="2.3.2.27"/>
    </reaction>
</comment>
<dbReference type="Pfam" id="PF23654">
    <property type="entry name" value="ARM_LIN_2nd"/>
    <property type="match status" value="1"/>
</dbReference>
<dbReference type="InterPro" id="IPR001680">
    <property type="entry name" value="WD40_rpt"/>
</dbReference>
<feature type="repeat" description="WD" evidence="5">
    <location>
        <begin position="1252"/>
        <end position="1287"/>
    </location>
</feature>
<dbReference type="Gene3D" id="2.130.10.10">
    <property type="entry name" value="YVTN repeat-like/Quinoprotein amine dehydrogenase"/>
    <property type="match status" value="2"/>
</dbReference>
<evidence type="ECO:0000256" key="4">
    <source>
        <dbReference type="ARBA" id="ARBA00022679"/>
    </source>
</evidence>
<feature type="repeat" description="WD" evidence="5">
    <location>
        <begin position="1462"/>
        <end position="1496"/>
    </location>
</feature>
<organism evidence="8 9">
    <name type="scientific">Stephania japonica</name>
    <dbReference type="NCBI Taxonomy" id="461633"/>
    <lineage>
        <taxon>Eukaryota</taxon>
        <taxon>Viridiplantae</taxon>
        <taxon>Streptophyta</taxon>
        <taxon>Embryophyta</taxon>
        <taxon>Tracheophyta</taxon>
        <taxon>Spermatophyta</taxon>
        <taxon>Magnoliopsida</taxon>
        <taxon>Ranunculales</taxon>
        <taxon>Menispermaceae</taxon>
        <taxon>Menispermoideae</taxon>
        <taxon>Cissampelideae</taxon>
        <taxon>Stephania</taxon>
    </lineage>
</organism>
<dbReference type="PANTHER" id="PTHR47446:SF3">
    <property type="entry name" value="RING-TYPE E3 UBIQUITIN TRANSFERASE"/>
    <property type="match status" value="1"/>
</dbReference>
<evidence type="ECO:0000256" key="2">
    <source>
        <dbReference type="ARBA" id="ARBA00004906"/>
    </source>
</evidence>
<feature type="domain" description="U-box" evidence="7">
    <location>
        <begin position="516"/>
        <end position="591"/>
    </location>
</feature>
<keyword evidence="4" id="KW-0808">Transferase</keyword>
<evidence type="ECO:0000256" key="5">
    <source>
        <dbReference type="PROSITE-ProRule" id="PRU00221"/>
    </source>
</evidence>
<dbReference type="CDD" id="cd16664">
    <property type="entry name" value="RING-Ubox_PUB"/>
    <property type="match status" value="1"/>
</dbReference>
<dbReference type="PROSITE" id="PS51698">
    <property type="entry name" value="U_BOX"/>
    <property type="match status" value="1"/>
</dbReference>
<dbReference type="PROSITE" id="PS50294">
    <property type="entry name" value="WD_REPEATS_REGION"/>
    <property type="match status" value="2"/>
</dbReference>
<dbReference type="GO" id="GO:0016567">
    <property type="term" value="P:protein ubiquitination"/>
    <property type="evidence" value="ECO:0007669"/>
    <property type="project" value="InterPro"/>
</dbReference>
<dbReference type="Proteomes" id="UP001417504">
    <property type="component" value="Unassembled WGS sequence"/>
</dbReference>
<reference evidence="8 9" key="1">
    <citation type="submission" date="2024-01" db="EMBL/GenBank/DDBJ databases">
        <title>Genome assemblies of Stephania.</title>
        <authorList>
            <person name="Yang L."/>
        </authorList>
    </citation>
    <scope>NUCLEOTIDE SEQUENCE [LARGE SCALE GENOMIC DNA]</scope>
    <source>
        <strain evidence="8">QJT</strain>
        <tissue evidence="8">Leaf</tissue>
    </source>
</reference>
<feature type="compositionally biased region" description="Low complexity" evidence="6">
    <location>
        <begin position="497"/>
        <end position="508"/>
    </location>
</feature>
<dbReference type="InterPro" id="IPR036322">
    <property type="entry name" value="WD40_repeat_dom_sf"/>
</dbReference>
<dbReference type="EC" id="2.3.2.27" evidence="3"/>
<dbReference type="PANTHER" id="PTHR47446">
    <property type="entry name" value="RING-TYPE E3 UBIQUITIN TRANSFERASE"/>
    <property type="match status" value="1"/>
</dbReference>
<evidence type="ECO:0000256" key="6">
    <source>
        <dbReference type="SAM" id="MobiDB-lite"/>
    </source>
</evidence>
<feature type="compositionally biased region" description="Polar residues" evidence="6">
    <location>
        <begin position="311"/>
        <end position="331"/>
    </location>
</feature>
<name>A0AAP0P5Z5_9MAGN</name>
<dbReference type="SUPFAM" id="SSF50978">
    <property type="entry name" value="WD40 repeat-like"/>
    <property type="match status" value="1"/>
</dbReference>
<dbReference type="SMART" id="SM00320">
    <property type="entry name" value="WD40"/>
    <property type="match status" value="3"/>
</dbReference>
<dbReference type="SUPFAM" id="SSF48371">
    <property type="entry name" value="ARM repeat"/>
    <property type="match status" value="1"/>
</dbReference>
<feature type="region of interest" description="Disordered" evidence="6">
    <location>
        <begin position="299"/>
        <end position="337"/>
    </location>
</feature>
<evidence type="ECO:0000256" key="1">
    <source>
        <dbReference type="ARBA" id="ARBA00000900"/>
    </source>
</evidence>
<dbReference type="InterPro" id="IPR015943">
    <property type="entry name" value="WD40/YVTN_repeat-like_dom_sf"/>
</dbReference>
<dbReference type="InterPro" id="IPR052858">
    <property type="entry name" value="E3_ubiquitin-ligase_LIN"/>
</dbReference>
<dbReference type="SUPFAM" id="SSF57850">
    <property type="entry name" value="RING/U-box"/>
    <property type="match status" value="1"/>
</dbReference>
<dbReference type="InterPro" id="IPR016024">
    <property type="entry name" value="ARM-type_fold"/>
</dbReference>
<keyword evidence="5" id="KW-0853">WD repeat</keyword>
<evidence type="ECO:0000313" key="9">
    <source>
        <dbReference type="Proteomes" id="UP001417504"/>
    </source>
</evidence>
<evidence type="ECO:0000313" key="8">
    <source>
        <dbReference type="EMBL" id="KAK9129505.1"/>
    </source>
</evidence>
<dbReference type="InterPro" id="IPR056512">
    <property type="entry name" value="LIN_N"/>
</dbReference>
<comment type="pathway">
    <text evidence="2">Protein modification; protein ubiquitination.</text>
</comment>
<protein>
    <recommendedName>
        <fullName evidence="3">RING-type E3 ubiquitin transferase</fullName>
        <ecNumber evidence="3">2.3.2.27</ecNumber>
    </recommendedName>
</protein>
<feature type="compositionally biased region" description="Low complexity" evidence="6">
    <location>
        <begin position="395"/>
        <end position="407"/>
    </location>
</feature>
<dbReference type="Pfam" id="PF23628">
    <property type="entry name" value="ARM_LIN_C"/>
    <property type="match status" value="2"/>
</dbReference>
<dbReference type="InterPro" id="IPR003613">
    <property type="entry name" value="Ubox_domain"/>
</dbReference>
<dbReference type="InterPro" id="IPR013083">
    <property type="entry name" value="Znf_RING/FYVE/PHD"/>
</dbReference>
<feature type="region of interest" description="Disordered" evidence="6">
    <location>
        <begin position="497"/>
        <end position="518"/>
    </location>
</feature>
<dbReference type="SMART" id="SM00504">
    <property type="entry name" value="Ubox"/>
    <property type="match status" value="1"/>
</dbReference>
<sequence>MSGNYKFLVDQKDIVRFLTVTVGSFIQDCLINKEQRVLHKEQCAERLAAEDGSSDREGEVRYSDQAVLANLDWGIDALEEAINTSNAEAKLARLDYAEKMLQVCAMLNSTQKTAGVPNFYLSAWSHLNLAFLWKLRNDAHKSVLHILEMFVIDPFFSRIDFAPKLWKALFLPHMSSIVGWYSEARHKLVMEVIPDSADLSFTADFDQFFNESLIFTSRPDQAEKLRNLEQLYGQSLDENTRLYAKHFKGCMNSDSTATKKVIPMLPIAEPPMTPLHEVSRSIPDYVKFGPILPRSAGFSPFVDDKEHKQNGSRSDATAGNNEKQHYSANSMKKTRRSDLQLHIQDASLEGDEDVGDSYAGSEFKACTQATFNSASEDVVSTSKVQSLRKREQVDSPIKSPKSASPKILFPNPQANSKRETEPILRLLSGRLATSMSASLPESPNEYNEYSMSLSDFDGEMIELQKKYRKTSPAWSMSFENIDIQALGNSCLNESEESQSLSNVSLPSSGKLTPKTRPPKDFVCPITSQLFSDPVTLETGQTYERKAIQEWLKRGNTTCPITRQPLSSTTLPKTNYVLKRLITSWKEQYPDLAQEFSHSETPITSISSSPSKGLPFRPTVPKASILPMPEMTDHSVNKRSNRFTRAAVSRSPTSVISQAAAEAIINGLKPYTTCLCTSEDLQECEAAVLTIASIWKDSKGDTGIHSYLSKPAIINGFAEVLLASVNREALTTSIYVLSELIFADESVAEILTSVDSDFDCLAALLKNGLAEAAVLIYQLRPTHAQLCVHDLVSSLVLVLNRSEKLDNFQLSMDPKDAAIALLEQIVVGGDENSQCINALCIISANGLPSLIKCLERFEGRQSVVAILVSCIRADRSCRHLIADKAELSHVLELFHAGNDRARAISIDFLAELVRLNRQILIELISVGVEALTYTDSLLLTVSRRSLCNQILQIIKDGGAFSTMHTFLVYLQMAPIEQQPTVACLLLQLDLLVEPRKMSIYREEALEALIEALRRKDFPICQRKALDVFGSLSGRFTARGDSLTEVWLLHTAGLDQRYDSIMKADKLKVKEDEFRESMEDEDKAANAWEKRMAFVICNHENGSVFRALEECLTSNSLEMVKSCLVIATWLTHMLTYLPNTGARDTARNCLLSQFINVLQSSRNLEERVLSTLSLKSFINDQVAVSDIVTALINLPSVDAIELWSCAEAAEVDAGNNAEVLSLVHFNNRVFSSQSDGSIKLWDSGKRGLKLAQEVRDHTKAVTSLLIPNSGDKLYSGSLDKTIRVWSIKSDGIHCLQVHDVKEPVQELVACSSFACFASQGAGVKIYNWNGVPKHINFNKNVKSLAKAHDKLYCGCSGYSIQEVDLVKFTSNTFFSGTRKLLGKQNVYALTIRDDTLFAGGTSVDGIAGKVFSLSTKAVIGSLPTAFDVHCIAVSNDFVFNGTKCGIIDVYLKERFTKVASIRMNGGGNTKITSLTLDSDGEMLFAGSADGKIQGWVID</sequence>
<proteinExistence type="predicted"/>
<gene>
    <name evidence="8" type="ORF">Sjap_009992</name>
</gene>
<dbReference type="Pfam" id="PF04564">
    <property type="entry name" value="U-box"/>
    <property type="match status" value="1"/>
</dbReference>
<feature type="region of interest" description="Disordered" evidence="6">
    <location>
        <begin position="374"/>
        <end position="420"/>
    </location>
</feature>
<dbReference type="InterPro" id="IPR056514">
    <property type="entry name" value="ARM_LIN_2nd"/>
</dbReference>
<dbReference type="Pfam" id="PF23568">
    <property type="entry name" value="ARM_LIN"/>
    <property type="match status" value="1"/>
</dbReference>
<comment type="caution">
    <text evidence="8">The sequence shown here is derived from an EMBL/GenBank/DDBJ whole genome shotgun (WGS) entry which is preliminary data.</text>
</comment>
<feature type="compositionally biased region" description="Polar residues" evidence="6">
    <location>
        <begin position="374"/>
        <end position="385"/>
    </location>
</feature>
<dbReference type="Gene3D" id="3.30.40.10">
    <property type="entry name" value="Zinc/RING finger domain, C3HC4 (zinc finger)"/>
    <property type="match status" value="1"/>
</dbReference>
<dbReference type="Pfam" id="PF00400">
    <property type="entry name" value="WD40"/>
    <property type="match status" value="2"/>
</dbReference>